<keyword evidence="9" id="KW-1185">Reference proteome</keyword>
<evidence type="ECO:0000256" key="4">
    <source>
        <dbReference type="ARBA" id="ARBA00023163"/>
    </source>
</evidence>
<dbReference type="SMART" id="SM00448">
    <property type="entry name" value="REC"/>
    <property type="match status" value="1"/>
</dbReference>
<dbReference type="Gene3D" id="1.10.10.60">
    <property type="entry name" value="Homeodomain-like"/>
    <property type="match status" value="2"/>
</dbReference>
<dbReference type="SMART" id="SM00342">
    <property type="entry name" value="HTH_ARAC"/>
    <property type="match status" value="1"/>
</dbReference>
<protein>
    <submittedName>
        <fullName evidence="8">Response regulator</fullName>
    </submittedName>
</protein>
<dbReference type="Pfam" id="PF00072">
    <property type="entry name" value="Response_reg"/>
    <property type="match status" value="1"/>
</dbReference>
<accession>A0ABX6TJE8</accession>
<evidence type="ECO:0000259" key="7">
    <source>
        <dbReference type="PROSITE" id="PS50110"/>
    </source>
</evidence>
<dbReference type="InterPro" id="IPR011006">
    <property type="entry name" value="CheY-like_superfamily"/>
</dbReference>
<dbReference type="Proteomes" id="UP000516439">
    <property type="component" value="Chromosome"/>
</dbReference>
<dbReference type="CDD" id="cd17574">
    <property type="entry name" value="REC_OmpR"/>
    <property type="match status" value="1"/>
</dbReference>
<reference evidence="8 9" key="1">
    <citation type="submission" date="2020-09" db="EMBL/GenBank/DDBJ databases">
        <title>Pedobacter sp. SW-16 isolated from soil near Yeocheon.</title>
        <authorList>
            <person name="Im H.S."/>
            <person name="Joung Y."/>
            <person name="Lee S.-S."/>
        </authorList>
    </citation>
    <scope>NUCLEOTIDE SEQUENCE [LARGE SCALE GENOMIC DNA]</scope>
    <source>
        <strain evidence="8 9">SW-16</strain>
    </source>
</reference>
<organism evidence="8 9">
    <name type="scientific">Pedobacter riviphilus</name>
    <dbReference type="NCBI Taxonomy" id="2766984"/>
    <lineage>
        <taxon>Bacteria</taxon>
        <taxon>Pseudomonadati</taxon>
        <taxon>Bacteroidota</taxon>
        <taxon>Sphingobacteriia</taxon>
        <taxon>Sphingobacteriales</taxon>
        <taxon>Sphingobacteriaceae</taxon>
        <taxon>Pedobacter</taxon>
    </lineage>
</organism>
<dbReference type="SUPFAM" id="SSF52172">
    <property type="entry name" value="CheY-like"/>
    <property type="match status" value="1"/>
</dbReference>
<name>A0ABX6TJE8_9SPHI</name>
<evidence type="ECO:0000313" key="9">
    <source>
        <dbReference type="Proteomes" id="UP000516439"/>
    </source>
</evidence>
<dbReference type="SUPFAM" id="SSF46689">
    <property type="entry name" value="Homeodomain-like"/>
    <property type="match status" value="1"/>
</dbReference>
<dbReference type="PRINTS" id="PR00032">
    <property type="entry name" value="HTHARAC"/>
</dbReference>
<evidence type="ECO:0000256" key="1">
    <source>
        <dbReference type="ARBA" id="ARBA00022553"/>
    </source>
</evidence>
<gene>
    <name evidence="8" type="ORF">H9N25_00615</name>
</gene>
<keyword evidence="4" id="KW-0804">Transcription</keyword>
<proteinExistence type="predicted"/>
<evidence type="ECO:0000256" key="5">
    <source>
        <dbReference type="PROSITE-ProRule" id="PRU00169"/>
    </source>
</evidence>
<evidence type="ECO:0000313" key="8">
    <source>
        <dbReference type="EMBL" id="QNR85048.1"/>
    </source>
</evidence>
<dbReference type="PANTHER" id="PTHR43547">
    <property type="entry name" value="TWO-COMPONENT HISTIDINE KINASE"/>
    <property type="match status" value="1"/>
</dbReference>
<keyword evidence="1 5" id="KW-0597">Phosphoprotein</keyword>
<dbReference type="PANTHER" id="PTHR43547:SF2">
    <property type="entry name" value="HYBRID SIGNAL TRANSDUCTION HISTIDINE KINASE C"/>
    <property type="match status" value="1"/>
</dbReference>
<dbReference type="EMBL" id="CP061171">
    <property type="protein sequence ID" value="QNR85048.1"/>
    <property type="molecule type" value="Genomic_DNA"/>
</dbReference>
<keyword evidence="2" id="KW-0805">Transcription regulation</keyword>
<sequence>MGNSHLRDTSTDPPLTSERYVLEHEPDYGTETPFRQTIAGPNQTKPTVLIVEDNAELRDFIKQSLENDYQVQLSENGLQGWETASTSLPDLIISDIMMPVMDGLTFCKKIKTDVRTSHIPVILLTAKSAQIHEIQGLQHGADVYITKPFSNKILQLNIHNMLALKTAMQKKYSEQLLLPPIIHPPNASADEKLLSKLQLIIDENLANADFDIAALTLEIGMSKSVLYKKFSALTNLSLNEFIKTQRLKHAVTLLQQGETSILSVAVQVGFNDVKYFSREFKKLYGITPSHYLKN</sequence>
<feature type="domain" description="HTH araC/xylS-type" evidence="6">
    <location>
        <begin position="195"/>
        <end position="294"/>
    </location>
</feature>
<dbReference type="InterPro" id="IPR009057">
    <property type="entry name" value="Homeodomain-like_sf"/>
</dbReference>
<dbReference type="Gene3D" id="3.40.50.2300">
    <property type="match status" value="1"/>
</dbReference>
<dbReference type="PROSITE" id="PS00041">
    <property type="entry name" value="HTH_ARAC_FAMILY_1"/>
    <property type="match status" value="1"/>
</dbReference>
<dbReference type="RefSeq" id="WP_190327588.1">
    <property type="nucleotide sequence ID" value="NZ_CP061171.1"/>
</dbReference>
<dbReference type="PROSITE" id="PS01124">
    <property type="entry name" value="HTH_ARAC_FAMILY_2"/>
    <property type="match status" value="1"/>
</dbReference>
<keyword evidence="3" id="KW-0238">DNA-binding</keyword>
<dbReference type="InterPro" id="IPR018060">
    <property type="entry name" value="HTH_AraC"/>
</dbReference>
<evidence type="ECO:0000256" key="3">
    <source>
        <dbReference type="ARBA" id="ARBA00023125"/>
    </source>
</evidence>
<dbReference type="InterPro" id="IPR020449">
    <property type="entry name" value="Tscrpt_reg_AraC-type_HTH"/>
</dbReference>
<feature type="domain" description="Response regulatory" evidence="7">
    <location>
        <begin position="47"/>
        <end position="162"/>
    </location>
</feature>
<evidence type="ECO:0000259" key="6">
    <source>
        <dbReference type="PROSITE" id="PS01124"/>
    </source>
</evidence>
<feature type="modified residue" description="4-aspartylphosphate" evidence="5">
    <location>
        <position position="95"/>
    </location>
</feature>
<evidence type="ECO:0000256" key="2">
    <source>
        <dbReference type="ARBA" id="ARBA00023015"/>
    </source>
</evidence>
<dbReference type="PROSITE" id="PS50110">
    <property type="entry name" value="RESPONSE_REGULATORY"/>
    <property type="match status" value="1"/>
</dbReference>
<dbReference type="InterPro" id="IPR001789">
    <property type="entry name" value="Sig_transdc_resp-reg_receiver"/>
</dbReference>
<dbReference type="InterPro" id="IPR018062">
    <property type="entry name" value="HTH_AraC-typ_CS"/>
</dbReference>
<dbReference type="Pfam" id="PF12833">
    <property type="entry name" value="HTH_18"/>
    <property type="match status" value="1"/>
</dbReference>